<keyword evidence="1" id="KW-0812">Transmembrane</keyword>
<sequence>MPSPFALVEVVVEGLLLHVWGVSMWVVGLVILLDILFMFLRTMWSLGLPLFQQKGVSSIGMAAEGSAKSSTVVNSHYPVSAPAGGLDR</sequence>
<protein>
    <submittedName>
        <fullName evidence="2">Uncharacterized protein</fullName>
    </submittedName>
</protein>
<feature type="non-terminal residue" evidence="2">
    <location>
        <position position="1"/>
    </location>
</feature>
<evidence type="ECO:0000313" key="3">
    <source>
        <dbReference type="Proteomes" id="UP000824469"/>
    </source>
</evidence>
<accession>A0AA38BRH9</accession>
<name>A0AA38BRH9_TAXCH</name>
<keyword evidence="3" id="KW-1185">Reference proteome</keyword>
<evidence type="ECO:0000256" key="1">
    <source>
        <dbReference type="SAM" id="Phobius"/>
    </source>
</evidence>
<keyword evidence="1" id="KW-1133">Transmembrane helix</keyword>
<gene>
    <name evidence="2" type="ORF">KI387_032993</name>
</gene>
<dbReference type="EMBL" id="JAHRHJ020003813">
    <property type="protein sequence ID" value="KAH9288876.1"/>
    <property type="molecule type" value="Genomic_DNA"/>
</dbReference>
<organism evidence="2 3">
    <name type="scientific">Taxus chinensis</name>
    <name type="common">Chinese yew</name>
    <name type="synonym">Taxus wallichiana var. chinensis</name>
    <dbReference type="NCBI Taxonomy" id="29808"/>
    <lineage>
        <taxon>Eukaryota</taxon>
        <taxon>Viridiplantae</taxon>
        <taxon>Streptophyta</taxon>
        <taxon>Embryophyta</taxon>
        <taxon>Tracheophyta</taxon>
        <taxon>Spermatophyta</taxon>
        <taxon>Pinopsida</taxon>
        <taxon>Pinidae</taxon>
        <taxon>Conifers II</taxon>
        <taxon>Cupressales</taxon>
        <taxon>Taxaceae</taxon>
        <taxon>Taxus</taxon>
    </lineage>
</organism>
<keyword evidence="1" id="KW-0472">Membrane</keyword>
<dbReference type="Proteomes" id="UP000824469">
    <property type="component" value="Unassembled WGS sequence"/>
</dbReference>
<comment type="caution">
    <text evidence="2">The sequence shown here is derived from an EMBL/GenBank/DDBJ whole genome shotgun (WGS) entry which is preliminary data.</text>
</comment>
<proteinExistence type="predicted"/>
<dbReference type="AlphaFoldDB" id="A0AA38BRH9"/>
<reference evidence="2 3" key="1">
    <citation type="journal article" date="2021" name="Nat. Plants">
        <title>The Taxus genome provides insights into paclitaxel biosynthesis.</title>
        <authorList>
            <person name="Xiong X."/>
            <person name="Gou J."/>
            <person name="Liao Q."/>
            <person name="Li Y."/>
            <person name="Zhou Q."/>
            <person name="Bi G."/>
            <person name="Li C."/>
            <person name="Du R."/>
            <person name="Wang X."/>
            <person name="Sun T."/>
            <person name="Guo L."/>
            <person name="Liang H."/>
            <person name="Lu P."/>
            <person name="Wu Y."/>
            <person name="Zhang Z."/>
            <person name="Ro D.K."/>
            <person name="Shang Y."/>
            <person name="Huang S."/>
            <person name="Yan J."/>
        </authorList>
    </citation>
    <scope>NUCLEOTIDE SEQUENCE [LARGE SCALE GENOMIC DNA]</scope>
    <source>
        <strain evidence="2">Ta-2019</strain>
    </source>
</reference>
<evidence type="ECO:0000313" key="2">
    <source>
        <dbReference type="EMBL" id="KAH9288876.1"/>
    </source>
</evidence>
<feature type="transmembrane region" description="Helical" evidence="1">
    <location>
        <begin position="20"/>
        <end position="40"/>
    </location>
</feature>